<keyword evidence="2" id="KW-1185">Reference proteome</keyword>
<organism evidence="1 2">
    <name type="scientific">Elysia crispata</name>
    <name type="common">lettuce slug</name>
    <dbReference type="NCBI Taxonomy" id="231223"/>
    <lineage>
        <taxon>Eukaryota</taxon>
        <taxon>Metazoa</taxon>
        <taxon>Spiralia</taxon>
        <taxon>Lophotrochozoa</taxon>
        <taxon>Mollusca</taxon>
        <taxon>Gastropoda</taxon>
        <taxon>Heterobranchia</taxon>
        <taxon>Euthyneura</taxon>
        <taxon>Panpulmonata</taxon>
        <taxon>Sacoglossa</taxon>
        <taxon>Placobranchoidea</taxon>
        <taxon>Plakobranchidae</taxon>
        <taxon>Elysia</taxon>
    </lineage>
</organism>
<protein>
    <submittedName>
        <fullName evidence="1">Uncharacterized protein</fullName>
    </submittedName>
</protein>
<accession>A0AAE1CWX2</accession>
<name>A0AAE1CWX2_9GAST</name>
<evidence type="ECO:0000313" key="2">
    <source>
        <dbReference type="Proteomes" id="UP001283361"/>
    </source>
</evidence>
<evidence type="ECO:0000313" key="1">
    <source>
        <dbReference type="EMBL" id="KAK3740651.1"/>
    </source>
</evidence>
<dbReference type="EMBL" id="JAWDGP010006464">
    <property type="protein sequence ID" value="KAK3740651.1"/>
    <property type="molecule type" value="Genomic_DNA"/>
</dbReference>
<sequence>MAEVEKRGKRKLAPLRMSLGPSGSCHGAGCHEQSGSRAEQTLRVCVCVCVSGCVHLVCFEKRLTLITLRFG</sequence>
<comment type="caution">
    <text evidence="1">The sequence shown here is derived from an EMBL/GenBank/DDBJ whole genome shotgun (WGS) entry which is preliminary data.</text>
</comment>
<reference evidence="1" key="1">
    <citation type="journal article" date="2023" name="G3 (Bethesda)">
        <title>A reference genome for the long-term kleptoplast-retaining sea slug Elysia crispata morphotype clarki.</title>
        <authorList>
            <person name="Eastman K.E."/>
            <person name="Pendleton A.L."/>
            <person name="Shaikh M.A."/>
            <person name="Suttiyut T."/>
            <person name="Ogas R."/>
            <person name="Tomko P."/>
            <person name="Gavelis G."/>
            <person name="Widhalm J.R."/>
            <person name="Wisecaver J.H."/>
        </authorList>
    </citation>
    <scope>NUCLEOTIDE SEQUENCE</scope>
    <source>
        <strain evidence="1">ECLA1</strain>
    </source>
</reference>
<proteinExistence type="predicted"/>
<dbReference type="AlphaFoldDB" id="A0AAE1CWX2"/>
<dbReference type="Proteomes" id="UP001283361">
    <property type="component" value="Unassembled WGS sequence"/>
</dbReference>
<gene>
    <name evidence="1" type="ORF">RRG08_065013</name>
</gene>